<reference evidence="4" key="1">
    <citation type="submission" date="2016-10" db="EMBL/GenBank/DDBJ databases">
        <authorList>
            <person name="Varghese N."/>
            <person name="Submissions S."/>
        </authorList>
    </citation>
    <scope>NUCLEOTIDE SEQUENCE [LARGE SCALE GENOMIC DNA]</scope>
    <source>
        <strain evidence="4">CGMCC 1.12397</strain>
    </source>
</reference>
<keyword evidence="1" id="KW-1133">Transmembrane helix</keyword>
<sequence length="153" mass="16319">MRTHARRERPLLLGGGALGFGLGALFDVLLFHLVLQWHHLLSALYAPTTLSGLRTNVYFDGLFSLGALGVMTVGAAAVWRAVNRAERPHSGTRLVGSVLVGAGLFNVFDGVIDHYVLHIHDVVHGSEALNPHWVGASLLLVGVGILVLTESAD</sequence>
<evidence type="ECO:0000313" key="3">
    <source>
        <dbReference type="EMBL" id="SDQ89351.1"/>
    </source>
</evidence>
<dbReference type="Proteomes" id="UP000255421">
    <property type="component" value="Unassembled WGS sequence"/>
</dbReference>
<accession>A0A1H1EKN6</accession>
<dbReference type="InterPro" id="IPR018719">
    <property type="entry name" value="DUF2243_membrane"/>
</dbReference>
<dbReference type="EMBL" id="QQST01000001">
    <property type="protein sequence ID" value="RDI71798.1"/>
    <property type="molecule type" value="Genomic_DNA"/>
</dbReference>
<dbReference type="RefSeq" id="WP_092538435.1">
    <property type="nucleotide sequence ID" value="NZ_FNKQ01000003.1"/>
</dbReference>
<feature type="transmembrane region" description="Helical" evidence="1">
    <location>
        <begin position="132"/>
        <end position="149"/>
    </location>
</feature>
<protein>
    <submittedName>
        <fullName evidence="2">DUF2243 domain-containing protein</fullName>
    </submittedName>
    <submittedName>
        <fullName evidence="3">Uncharacterized membrane protein</fullName>
    </submittedName>
</protein>
<reference evidence="3" key="2">
    <citation type="submission" date="2016-10" db="EMBL/GenBank/DDBJ databases">
        <authorList>
            <person name="de Groot N.N."/>
        </authorList>
    </citation>
    <scope>NUCLEOTIDE SEQUENCE [LARGE SCALE GENOMIC DNA]</scope>
    <source>
        <strain evidence="3">CGMCC 1.12397</strain>
    </source>
</reference>
<evidence type="ECO:0000313" key="4">
    <source>
        <dbReference type="Proteomes" id="UP000199289"/>
    </source>
</evidence>
<evidence type="ECO:0000313" key="5">
    <source>
        <dbReference type="Proteomes" id="UP000255421"/>
    </source>
</evidence>
<dbReference type="Proteomes" id="UP000199289">
    <property type="component" value="Unassembled WGS sequence"/>
</dbReference>
<dbReference type="Pfam" id="PF10002">
    <property type="entry name" value="DUF2243"/>
    <property type="match status" value="1"/>
</dbReference>
<feature type="transmembrane region" description="Helical" evidence="1">
    <location>
        <begin position="57"/>
        <end position="82"/>
    </location>
</feature>
<organism evidence="3 4">
    <name type="scientific">Halopelagius longus</name>
    <dbReference type="NCBI Taxonomy" id="1236180"/>
    <lineage>
        <taxon>Archaea</taxon>
        <taxon>Methanobacteriati</taxon>
        <taxon>Methanobacteriota</taxon>
        <taxon>Stenosarchaea group</taxon>
        <taxon>Halobacteria</taxon>
        <taxon>Halobacteriales</taxon>
        <taxon>Haloferacaceae</taxon>
    </lineage>
</organism>
<keyword evidence="1" id="KW-0472">Membrane</keyword>
<keyword evidence="5" id="KW-1185">Reference proteome</keyword>
<proteinExistence type="predicted"/>
<evidence type="ECO:0000256" key="1">
    <source>
        <dbReference type="SAM" id="Phobius"/>
    </source>
</evidence>
<dbReference type="EMBL" id="FNKQ01000003">
    <property type="protein sequence ID" value="SDQ89351.1"/>
    <property type="molecule type" value="Genomic_DNA"/>
</dbReference>
<name>A0A1H1EKN6_9EURY</name>
<evidence type="ECO:0000313" key="2">
    <source>
        <dbReference type="EMBL" id="RDI71798.1"/>
    </source>
</evidence>
<reference evidence="2 5" key="3">
    <citation type="submission" date="2018-07" db="EMBL/GenBank/DDBJ databases">
        <title>Genome sequence of extremly halophilic archaeon Halopelagius longus strain BC12-B1.</title>
        <authorList>
            <person name="Zhang X."/>
        </authorList>
    </citation>
    <scope>NUCLEOTIDE SEQUENCE [LARGE SCALE GENOMIC DNA]</scope>
    <source>
        <strain evidence="2 5">BC12-B1</strain>
    </source>
</reference>
<keyword evidence="1" id="KW-0812">Transmembrane</keyword>
<feature type="transmembrane region" description="Helical" evidence="1">
    <location>
        <begin position="94"/>
        <end position="112"/>
    </location>
</feature>
<gene>
    <name evidence="2" type="ORF">DWB78_08695</name>
    <name evidence="3" type="ORF">SAMN05216278_2954</name>
</gene>
<dbReference type="AlphaFoldDB" id="A0A1H1EKN6"/>
<dbReference type="OrthoDB" id="241278at2157"/>
<feature type="transmembrane region" description="Helical" evidence="1">
    <location>
        <begin position="12"/>
        <end position="37"/>
    </location>
</feature>